<dbReference type="STRING" id="415426.Hbut_1608"/>
<accession>A2BN66</accession>
<dbReference type="OrthoDB" id="60095at2157"/>
<dbReference type="PANTHER" id="PTHR42252">
    <property type="entry name" value="DUF5616 DOMAIN-CONTAINING PROTEIN"/>
    <property type="match status" value="1"/>
</dbReference>
<dbReference type="RefSeq" id="WP_011822745.1">
    <property type="nucleotide sequence ID" value="NC_008818.1"/>
</dbReference>
<dbReference type="EnsemblBacteria" id="ABM81427">
    <property type="protein sequence ID" value="ABM81427"/>
    <property type="gene ID" value="Hbut_1608"/>
</dbReference>
<dbReference type="AlphaFoldDB" id="A2BN66"/>
<dbReference type="KEGG" id="hbu:Hbut_1608"/>
<dbReference type="Pfam" id="PF18481">
    <property type="entry name" value="DUF5616"/>
    <property type="match status" value="1"/>
</dbReference>
<dbReference type="HOGENOM" id="CLU_1590866_0_0_2"/>
<sequence length="167" mass="18417">MKGEKLVVDGFNQLTTVYAAYAGYPVYLCSDHLLRDALLAGPRYVVENISTIARLLAKALEILKPGETLVVLDSQPSWSGRTAQQLRALIPRATVILSRNADKTVIEYAGKGYIVASSDVAILERVDRIFDLARYIVENLLEGPASINNIPHLIEGQHSRWCREAGP</sequence>
<evidence type="ECO:0000313" key="2">
    <source>
        <dbReference type="EMBL" id="ABM81427.1"/>
    </source>
</evidence>
<organism evidence="2 3">
    <name type="scientific">Hyperthermus butylicus (strain DSM 5456 / JCM 9403 / PLM1-5)</name>
    <dbReference type="NCBI Taxonomy" id="415426"/>
    <lineage>
        <taxon>Archaea</taxon>
        <taxon>Thermoproteota</taxon>
        <taxon>Thermoprotei</taxon>
        <taxon>Desulfurococcales</taxon>
        <taxon>Pyrodictiaceae</taxon>
        <taxon>Hyperthermus</taxon>
    </lineage>
</organism>
<evidence type="ECO:0000259" key="1">
    <source>
        <dbReference type="Pfam" id="PF18481"/>
    </source>
</evidence>
<gene>
    <name evidence="2" type="ordered locus">Hbut_1608</name>
</gene>
<dbReference type="Proteomes" id="UP000002593">
    <property type="component" value="Chromosome"/>
</dbReference>
<evidence type="ECO:0000313" key="3">
    <source>
        <dbReference type="Proteomes" id="UP000002593"/>
    </source>
</evidence>
<dbReference type="InterPro" id="IPR041652">
    <property type="entry name" value="DUF5616"/>
</dbReference>
<feature type="domain" description="DUF5616" evidence="1">
    <location>
        <begin position="1"/>
        <end position="134"/>
    </location>
</feature>
<dbReference type="eggNOG" id="arCOG03229">
    <property type="taxonomic scope" value="Archaea"/>
</dbReference>
<name>A2BN66_HYPBU</name>
<proteinExistence type="predicted"/>
<dbReference type="EMBL" id="CP000493">
    <property type="protein sequence ID" value="ABM81427.1"/>
    <property type="molecule type" value="Genomic_DNA"/>
</dbReference>
<protein>
    <submittedName>
        <fullName evidence="2">Conserved archaeal protein</fullName>
    </submittedName>
</protein>
<keyword evidence="3" id="KW-1185">Reference proteome</keyword>
<dbReference type="GeneID" id="32154072"/>
<dbReference type="PANTHER" id="PTHR42252:SF1">
    <property type="entry name" value="DUF434 DOMAIN-CONTAINING PROTEIN"/>
    <property type="match status" value="1"/>
</dbReference>
<reference evidence="2 3" key="1">
    <citation type="journal article" date="2007" name="Archaea">
        <title>The genome of Hyperthermus butylicus: a sulfur-reducing, peptide fermenting, neutrophilic Crenarchaeote growing up to 108 degrees C.</title>
        <authorList>
            <person name="Brugger K."/>
            <person name="Chen L."/>
            <person name="Stark M."/>
            <person name="Zibat A."/>
            <person name="Redder P."/>
            <person name="Ruepp A."/>
            <person name="Awayez M."/>
            <person name="She Q."/>
            <person name="Garrett R.A."/>
            <person name="Klenk H.P."/>
        </authorList>
    </citation>
    <scope>NUCLEOTIDE SEQUENCE [LARGE SCALE GENOMIC DNA]</scope>
    <source>
        <strain evidence="3">DSM 5456 / JCM 9403 / PLM1-5</strain>
    </source>
</reference>